<dbReference type="PANTHER" id="PTHR43671">
    <property type="entry name" value="SERINE/THREONINE-PROTEIN KINASE NEK"/>
    <property type="match status" value="1"/>
</dbReference>
<evidence type="ECO:0000256" key="3">
    <source>
        <dbReference type="ARBA" id="ARBA00022741"/>
    </source>
</evidence>
<organism evidence="7 8">
    <name type="scientific">Streblomastix strix</name>
    <dbReference type="NCBI Taxonomy" id="222440"/>
    <lineage>
        <taxon>Eukaryota</taxon>
        <taxon>Metamonada</taxon>
        <taxon>Preaxostyla</taxon>
        <taxon>Oxymonadida</taxon>
        <taxon>Streblomastigidae</taxon>
        <taxon>Streblomastix</taxon>
    </lineage>
</organism>
<evidence type="ECO:0000313" key="7">
    <source>
        <dbReference type="EMBL" id="KAA6376093.1"/>
    </source>
</evidence>
<dbReference type="PROSITE" id="PS50011">
    <property type="entry name" value="PROTEIN_KINASE_DOM"/>
    <property type="match status" value="1"/>
</dbReference>
<dbReference type="GO" id="GO:0005524">
    <property type="term" value="F:ATP binding"/>
    <property type="evidence" value="ECO:0007669"/>
    <property type="project" value="UniProtKB-KW"/>
</dbReference>
<evidence type="ECO:0000256" key="4">
    <source>
        <dbReference type="ARBA" id="ARBA00022777"/>
    </source>
</evidence>
<evidence type="ECO:0000256" key="5">
    <source>
        <dbReference type="ARBA" id="ARBA00022840"/>
    </source>
</evidence>
<sequence length="119" mass="13476">MVDFGLSRKLQQGKEYQTYHGGTTFYLPPELLQVQTGISGRQPQQGKMQTKAVDIWAIGIMLYELLAQHHPFISNDVSADISEFEIVQRIVNGEPSELPSHYPDSLKKLIKAMLSKLFN</sequence>
<dbReference type="PANTHER" id="PTHR43671:SF13">
    <property type="entry name" value="SERINE_THREONINE-PROTEIN KINASE NEK2"/>
    <property type="match status" value="1"/>
</dbReference>
<dbReference type="EMBL" id="SNRW01010769">
    <property type="protein sequence ID" value="KAA6376093.1"/>
    <property type="molecule type" value="Genomic_DNA"/>
</dbReference>
<keyword evidence="4" id="KW-0418">Kinase</keyword>
<proteinExistence type="predicted"/>
<dbReference type="GO" id="GO:0004674">
    <property type="term" value="F:protein serine/threonine kinase activity"/>
    <property type="evidence" value="ECO:0007669"/>
    <property type="project" value="UniProtKB-EC"/>
</dbReference>
<keyword evidence="2" id="KW-0808">Transferase</keyword>
<evidence type="ECO:0000313" key="8">
    <source>
        <dbReference type="Proteomes" id="UP000324800"/>
    </source>
</evidence>
<dbReference type="InterPro" id="IPR050660">
    <property type="entry name" value="NEK_Ser/Thr_kinase"/>
</dbReference>
<feature type="domain" description="Protein kinase" evidence="6">
    <location>
        <begin position="1"/>
        <end position="119"/>
    </location>
</feature>
<dbReference type="Gene3D" id="1.10.510.10">
    <property type="entry name" value="Transferase(Phosphotransferase) domain 1"/>
    <property type="match status" value="1"/>
</dbReference>
<accession>A0A5J4V0R3</accession>
<dbReference type="OrthoDB" id="120617at2759"/>
<dbReference type="Pfam" id="PF00069">
    <property type="entry name" value="Pkinase"/>
    <property type="match status" value="1"/>
</dbReference>
<evidence type="ECO:0000259" key="6">
    <source>
        <dbReference type="PROSITE" id="PS50011"/>
    </source>
</evidence>
<comment type="caution">
    <text evidence="7">The sequence shown here is derived from an EMBL/GenBank/DDBJ whole genome shotgun (WGS) entry which is preliminary data.</text>
</comment>
<reference evidence="7 8" key="1">
    <citation type="submission" date="2019-03" db="EMBL/GenBank/DDBJ databases">
        <title>Single cell metagenomics reveals metabolic interactions within the superorganism composed of flagellate Streblomastix strix and complex community of Bacteroidetes bacteria on its surface.</title>
        <authorList>
            <person name="Treitli S.C."/>
            <person name="Kolisko M."/>
            <person name="Husnik F."/>
            <person name="Keeling P."/>
            <person name="Hampl V."/>
        </authorList>
    </citation>
    <scope>NUCLEOTIDE SEQUENCE [LARGE SCALE GENOMIC DNA]</scope>
    <source>
        <strain evidence="7">ST1C</strain>
    </source>
</reference>
<dbReference type="AlphaFoldDB" id="A0A5J4V0R3"/>
<evidence type="ECO:0000256" key="2">
    <source>
        <dbReference type="ARBA" id="ARBA00022679"/>
    </source>
</evidence>
<dbReference type="InterPro" id="IPR000719">
    <property type="entry name" value="Prot_kinase_dom"/>
</dbReference>
<dbReference type="EC" id="2.7.11.1" evidence="1"/>
<dbReference type="Proteomes" id="UP000324800">
    <property type="component" value="Unassembled WGS sequence"/>
</dbReference>
<protein>
    <recommendedName>
        <fullName evidence="1">non-specific serine/threonine protein kinase</fullName>
        <ecNumber evidence="1">2.7.11.1</ecNumber>
    </recommendedName>
</protein>
<dbReference type="SUPFAM" id="SSF56112">
    <property type="entry name" value="Protein kinase-like (PK-like)"/>
    <property type="match status" value="1"/>
</dbReference>
<gene>
    <name evidence="7" type="ORF">EZS28_028381</name>
</gene>
<keyword evidence="3" id="KW-0547">Nucleotide-binding</keyword>
<evidence type="ECO:0000256" key="1">
    <source>
        <dbReference type="ARBA" id="ARBA00012513"/>
    </source>
</evidence>
<name>A0A5J4V0R3_9EUKA</name>
<dbReference type="InterPro" id="IPR011009">
    <property type="entry name" value="Kinase-like_dom_sf"/>
</dbReference>
<keyword evidence="5" id="KW-0067">ATP-binding</keyword>